<dbReference type="GO" id="GO:0003735">
    <property type="term" value="F:structural constituent of ribosome"/>
    <property type="evidence" value="ECO:0007669"/>
    <property type="project" value="InterPro"/>
</dbReference>
<dbReference type="InterPro" id="IPR001593">
    <property type="entry name" value="Ribosomal_eS1"/>
</dbReference>
<dbReference type="HAMAP" id="MF_00359">
    <property type="entry name" value="Ribosomal_eS1"/>
    <property type="match status" value="1"/>
</dbReference>
<protein>
    <recommendedName>
        <fullName evidence="3">Small ribosomal subunit protein eS1</fullName>
    </recommendedName>
</protein>
<dbReference type="SMART" id="SM01397">
    <property type="entry name" value="Ribosomal_S3Ae"/>
    <property type="match status" value="1"/>
</dbReference>
<comment type="caution">
    <text evidence="5">The sequence shown here is derived from an EMBL/GenBank/DDBJ whole genome shotgun (WGS) entry which is preliminary data.</text>
</comment>
<evidence type="ECO:0000256" key="1">
    <source>
        <dbReference type="ARBA" id="ARBA00022980"/>
    </source>
</evidence>
<keyword evidence="1 3" id="KW-0689">Ribosomal protein</keyword>
<dbReference type="GO" id="GO:1990904">
    <property type="term" value="C:ribonucleoprotein complex"/>
    <property type="evidence" value="ECO:0007669"/>
    <property type="project" value="UniProtKB-KW"/>
</dbReference>
<accession>A0A0P8DZA2</accession>
<dbReference type="NCBIfam" id="NF003142">
    <property type="entry name" value="PRK04057.1"/>
    <property type="match status" value="1"/>
</dbReference>
<dbReference type="PROSITE" id="PS01191">
    <property type="entry name" value="RIBOSOMAL_S3AE"/>
    <property type="match status" value="1"/>
</dbReference>
<dbReference type="Proteomes" id="UP000050360">
    <property type="component" value="Unassembled WGS sequence"/>
</dbReference>
<sequence>MAVTKTEGWKAKKWYNLVAPDMFGKSNIGETIADEPEKLVGRNIEVTLGELTNDLSKQNTKLILKIDRVGGDVAYTKYMGHQLTQDYLRSLVKRETSSVETNVSVKTKDGYTIRVKPSCFTIKRAREAQVKAIRQIMNQVIEGKAGEMDMEQFVQDVVTGKLSASIYHDVKPIYPLRRVEVRKTEIEAEPGAVAS</sequence>
<dbReference type="GO" id="GO:0005840">
    <property type="term" value="C:ribosome"/>
    <property type="evidence" value="ECO:0007669"/>
    <property type="project" value="UniProtKB-KW"/>
</dbReference>
<gene>
    <name evidence="3" type="primary">rps3ae</name>
    <name evidence="5" type="ORF">MPEBLZ_02246</name>
</gene>
<evidence type="ECO:0000256" key="3">
    <source>
        <dbReference type="HAMAP-Rule" id="MF_00359"/>
    </source>
</evidence>
<dbReference type="GO" id="GO:0006412">
    <property type="term" value="P:translation"/>
    <property type="evidence" value="ECO:0007669"/>
    <property type="project" value="UniProtKB-UniRule"/>
</dbReference>
<keyword evidence="2 3" id="KW-0687">Ribonucleoprotein</keyword>
<evidence type="ECO:0000256" key="4">
    <source>
        <dbReference type="RuleBase" id="RU000668"/>
    </source>
</evidence>
<proteinExistence type="inferred from homology"/>
<dbReference type="PANTHER" id="PTHR11830">
    <property type="entry name" value="40S RIBOSOMAL PROTEIN S3A"/>
    <property type="match status" value="1"/>
</dbReference>
<dbReference type="AlphaFoldDB" id="A0A0P8DZA2"/>
<reference evidence="5 6" key="1">
    <citation type="submission" date="2015-09" db="EMBL/GenBank/DDBJ databases">
        <title>A metagenomics-based metabolic model of nitrate-dependent anaerobic oxidation of methane by Methanoperedens-like archaea.</title>
        <authorList>
            <person name="Arshad A."/>
            <person name="Speth D.R."/>
            <person name="De Graaf R.M."/>
            <person name="Op Den Camp H.J."/>
            <person name="Jetten M.S."/>
            <person name="Welte C.U."/>
        </authorList>
    </citation>
    <scope>NUCLEOTIDE SEQUENCE [LARGE SCALE GENOMIC DNA]</scope>
</reference>
<organism evidence="5 6">
    <name type="scientific">Candidatus Methanoperedens nitratireducens</name>
    <dbReference type="NCBI Taxonomy" id="1392998"/>
    <lineage>
        <taxon>Archaea</taxon>
        <taxon>Methanobacteriati</taxon>
        <taxon>Methanobacteriota</taxon>
        <taxon>Stenosarchaea group</taxon>
        <taxon>Methanomicrobia</taxon>
        <taxon>Methanosarcinales</taxon>
        <taxon>ANME-2 cluster</taxon>
        <taxon>Candidatus Methanoperedentaceae</taxon>
        <taxon>Candidatus Methanoperedens</taxon>
    </lineage>
</organism>
<evidence type="ECO:0000313" key="6">
    <source>
        <dbReference type="Proteomes" id="UP000050360"/>
    </source>
</evidence>
<evidence type="ECO:0000256" key="2">
    <source>
        <dbReference type="ARBA" id="ARBA00023274"/>
    </source>
</evidence>
<dbReference type="EMBL" id="LKCM01000172">
    <property type="protein sequence ID" value="KPQ43190.1"/>
    <property type="molecule type" value="Genomic_DNA"/>
</dbReference>
<dbReference type="Pfam" id="PF01015">
    <property type="entry name" value="Ribosomal_S3Ae"/>
    <property type="match status" value="1"/>
</dbReference>
<evidence type="ECO:0000313" key="5">
    <source>
        <dbReference type="EMBL" id="KPQ43190.1"/>
    </source>
</evidence>
<dbReference type="InterPro" id="IPR018281">
    <property type="entry name" value="Ribosomal_eS1_CS"/>
</dbReference>
<dbReference type="InterPro" id="IPR030838">
    <property type="entry name" value="Ribosomal_eS1_arc"/>
</dbReference>
<comment type="similarity">
    <text evidence="3 4">Belongs to the eukaryotic ribosomal protein eS1 family.</text>
</comment>
<name>A0A0P8DZA2_9EURY</name>